<evidence type="ECO:0000313" key="1">
    <source>
        <dbReference type="EMBL" id="EET62750.1"/>
    </source>
</evidence>
<dbReference type="InterPro" id="IPR023198">
    <property type="entry name" value="PGP-like_dom2"/>
</dbReference>
<dbReference type="eggNOG" id="COG0546">
    <property type="taxonomic scope" value="Bacteria"/>
</dbReference>
<dbReference type="InterPro" id="IPR050155">
    <property type="entry name" value="HAD-like_hydrolase_sf"/>
</dbReference>
<gene>
    <name evidence="1" type="ORF">BRYFOR_05101</name>
</gene>
<protein>
    <submittedName>
        <fullName evidence="1">HAD hydrolase, family IA, variant 1</fullName>
    </submittedName>
</protein>
<dbReference type="InterPro" id="IPR006439">
    <property type="entry name" value="HAD-SF_hydro_IA"/>
</dbReference>
<dbReference type="RefSeq" id="WP_006859902.1">
    <property type="nucleotide sequence ID" value="NZ_ACCL02000001.1"/>
</dbReference>
<organism evidence="1 2">
    <name type="scientific">Marvinbryantia formatexigens DSM 14469</name>
    <dbReference type="NCBI Taxonomy" id="478749"/>
    <lineage>
        <taxon>Bacteria</taxon>
        <taxon>Bacillati</taxon>
        <taxon>Bacillota</taxon>
        <taxon>Clostridia</taxon>
        <taxon>Lachnospirales</taxon>
        <taxon>Lachnospiraceae</taxon>
        <taxon>Marvinbryantia</taxon>
    </lineage>
</organism>
<accession>C6L911</accession>
<dbReference type="OrthoDB" id="9792518at2"/>
<dbReference type="SFLD" id="SFLDG01129">
    <property type="entry name" value="C1.5:_HAD__Beta-PGM__Phosphata"/>
    <property type="match status" value="1"/>
</dbReference>
<name>C6L911_9FIRM</name>
<dbReference type="SUPFAM" id="SSF56784">
    <property type="entry name" value="HAD-like"/>
    <property type="match status" value="1"/>
</dbReference>
<dbReference type="SFLD" id="SFLDS00003">
    <property type="entry name" value="Haloacid_Dehalogenase"/>
    <property type="match status" value="1"/>
</dbReference>
<dbReference type="PANTHER" id="PTHR43434:SF1">
    <property type="entry name" value="PHOSPHOGLYCOLATE PHOSPHATASE"/>
    <property type="match status" value="1"/>
</dbReference>
<dbReference type="Proteomes" id="UP000005561">
    <property type="component" value="Unassembled WGS sequence"/>
</dbReference>
<dbReference type="PANTHER" id="PTHR43434">
    <property type="entry name" value="PHOSPHOGLYCOLATE PHOSPHATASE"/>
    <property type="match status" value="1"/>
</dbReference>
<dbReference type="AlphaFoldDB" id="C6L911"/>
<dbReference type="NCBIfam" id="TIGR01549">
    <property type="entry name" value="HAD-SF-IA-v1"/>
    <property type="match status" value="1"/>
</dbReference>
<dbReference type="InterPro" id="IPR036412">
    <property type="entry name" value="HAD-like_sf"/>
</dbReference>
<evidence type="ECO:0000313" key="2">
    <source>
        <dbReference type="Proteomes" id="UP000005561"/>
    </source>
</evidence>
<dbReference type="Gene3D" id="1.10.150.240">
    <property type="entry name" value="Putative phosphatase, domain 2"/>
    <property type="match status" value="1"/>
</dbReference>
<dbReference type="Gene3D" id="3.40.50.1000">
    <property type="entry name" value="HAD superfamily/HAD-like"/>
    <property type="match status" value="1"/>
</dbReference>
<dbReference type="STRING" id="168384.SAMN05660368_01727"/>
<proteinExistence type="predicted"/>
<dbReference type="InterPro" id="IPR041492">
    <property type="entry name" value="HAD_2"/>
</dbReference>
<dbReference type="GO" id="GO:0006281">
    <property type="term" value="P:DNA repair"/>
    <property type="evidence" value="ECO:0007669"/>
    <property type="project" value="TreeGrafter"/>
</dbReference>
<sequence>MDGIIFDVDGTLWDSTDVVAVAYNRTISENTDLPIRVTPDDLKQLFGKPMDVIFATLLPSLPYERQCALAEMCFTQEHEELEKTPGTVYEGLEDALKALSAKYPLFIVSNCQSGYIELLFRKTGYGKYFKDHLCFGQTGTSKGQTILRLMRENNLQDPVYVGDTQGDADACKEAGIPFVFAEYGFGSVAEPDMRISCPMDLVSLF</sequence>
<comment type="caution">
    <text evidence="1">The sequence shown here is derived from an EMBL/GenBank/DDBJ whole genome shotgun (WGS) entry which is preliminary data.</text>
</comment>
<dbReference type="GO" id="GO:0008967">
    <property type="term" value="F:phosphoglycolate phosphatase activity"/>
    <property type="evidence" value="ECO:0007669"/>
    <property type="project" value="TreeGrafter"/>
</dbReference>
<dbReference type="InterPro" id="IPR023214">
    <property type="entry name" value="HAD_sf"/>
</dbReference>
<keyword evidence="1" id="KW-0378">Hydrolase</keyword>
<dbReference type="Pfam" id="PF13419">
    <property type="entry name" value="HAD_2"/>
    <property type="match status" value="1"/>
</dbReference>
<reference evidence="1" key="1">
    <citation type="submission" date="2009-07" db="EMBL/GenBank/DDBJ databases">
        <authorList>
            <person name="Weinstock G."/>
            <person name="Sodergren E."/>
            <person name="Clifton S."/>
            <person name="Fulton L."/>
            <person name="Fulton B."/>
            <person name="Courtney L."/>
            <person name="Fronick C."/>
            <person name="Harrison M."/>
            <person name="Strong C."/>
            <person name="Farmer C."/>
            <person name="Delahaunty K."/>
            <person name="Markovic C."/>
            <person name="Hall O."/>
            <person name="Minx P."/>
            <person name="Tomlinson C."/>
            <person name="Mitreva M."/>
            <person name="Nelson J."/>
            <person name="Hou S."/>
            <person name="Wollam A."/>
            <person name="Pepin K.H."/>
            <person name="Johnson M."/>
            <person name="Bhonagiri V."/>
            <person name="Nash W.E."/>
            <person name="Warren W."/>
            <person name="Chinwalla A."/>
            <person name="Mardis E.R."/>
            <person name="Wilson R.K."/>
        </authorList>
    </citation>
    <scope>NUCLEOTIDE SEQUENCE [LARGE SCALE GENOMIC DNA]</scope>
    <source>
        <strain evidence="1">DSM 14469</strain>
    </source>
</reference>
<keyword evidence="2" id="KW-1185">Reference proteome</keyword>
<dbReference type="EMBL" id="ACCL02000001">
    <property type="protein sequence ID" value="EET62750.1"/>
    <property type="molecule type" value="Genomic_DNA"/>
</dbReference>